<dbReference type="OrthoDB" id="1820096at2759"/>
<protein>
    <submittedName>
        <fullName evidence="1">Uncharacterized protein</fullName>
    </submittedName>
</protein>
<comment type="caution">
    <text evidence="1">The sequence shown here is derived from an EMBL/GenBank/DDBJ whole genome shotgun (WGS) entry which is preliminary data.</text>
</comment>
<dbReference type="SUPFAM" id="SSF51971">
    <property type="entry name" value="Nucleotide-binding domain"/>
    <property type="match status" value="1"/>
</dbReference>
<reference evidence="1 2" key="1">
    <citation type="submission" date="2020-09" db="EMBL/GenBank/DDBJ databases">
        <title>De no assembly of potato wild relative species, Solanum commersonii.</title>
        <authorList>
            <person name="Cho K."/>
        </authorList>
    </citation>
    <scope>NUCLEOTIDE SEQUENCE [LARGE SCALE GENOMIC DNA]</scope>
    <source>
        <strain evidence="1">LZ3.2</strain>
        <tissue evidence="1">Leaf</tissue>
    </source>
</reference>
<dbReference type="AlphaFoldDB" id="A0A9J5Z4R9"/>
<organism evidence="1 2">
    <name type="scientific">Solanum commersonii</name>
    <name type="common">Commerson's wild potato</name>
    <name type="synonym">Commerson's nightshade</name>
    <dbReference type="NCBI Taxonomy" id="4109"/>
    <lineage>
        <taxon>Eukaryota</taxon>
        <taxon>Viridiplantae</taxon>
        <taxon>Streptophyta</taxon>
        <taxon>Embryophyta</taxon>
        <taxon>Tracheophyta</taxon>
        <taxon>Spermatophyta</taxon>
        <taxon>Magnoliopsida</taxon>
        <taxon>eudicotyledons</taxon>
        <taxon>Gunneridae</taxon>
        <taxon>Pentapetalae</taxon>
        <taxon>asterids</taxon>
        <taxon>lamiids</taxon>
        <taxon>Solanales</taxon>
        <taxon>Solanaceae</taxon>
        <taxon>Solanoideae</taxon>
        <taxon>Solaneae</taxon>
        <taxon>Solanum</taxon>
    </lineage>
</organism>
<proteinExistence type="predicted"/>
<accession>A0A9J5Z4R9</accession>
<dbReference type="Proteomes" id="UP000824120">
    <property type="component" value="Chromosome 5"/>
</dbReference>
<sequence>MFGDVILERCSELLDSAYNYLLSYEYINFGLALTIMNMIPAAPSKYKVIVIEAGLAWLAAARQLMLFGFEIIVLEG</sequence>
<dbReference type="Gene3D" id="3.50.50.60">
    <property type="entry name" value="FAD/NAD(P)-binding domain"/>
    <property type="match status" value="1"/>
</dbReference>
<name>A0A9J5Z4R9_SOLCO</name>
<evidence type="ECO:0000313" key="1">
    <source>
        <dbReference type="EMBL" id="KAG5607213.1"/>
    </source>
</evidence>
<evidence type="ECO:0000313" key="2">
    <source>
        <dbReference type="Proteomes" id="UP000824120"/>
    </source>
</evidence>
<gene>
    <name evidence="1" type="ORF">H5410_028705</name>
</gene>
<dbReference type="InterPro" id="IPR036188">
    <property type="entry name" value="FAD/NAD-bd_sf"/>
</dbReference>
<dbReference type="EMBL" id="JACXVP010000005">
    <property type="protein sequence ID" value="KAG5607213.1"/>
    <property type="molecule type" value="Genomic_DNA"/>
</dbReference>
<keyword evidence="2" id="KW-1185">Reference proteome</keyword>